<protein>
    <submittedName>
        <fullName evidence="2">D-inositol-3-phosphate glycosyltransferase</fullName>
        <ecNumber evidence="2">2.4.1.250</ecNumber>
    </submittedName>
</protein>
<dbReference type="SUPFAM" id="SSF53756">
    <property type="entry name" value="UDP-Glycosyltransferase/glycogen phosphorylase"/>
    <property type="match status" value="1"/>
</dbReference>
<dbReference type="AlphaFoldDB" id="A0A644T324"/>
<keyword evidence="2" id="KW-0808">Transferase</keyword>
<dbReference type="EMBL" id="VSSQ01000014">
    <property type="protein sequence ID" value="MPL61313.1"/>
    <property type="molecule type" value="Genomic_DNA"/>
</dbReference>
<organism evidence="2">
    <name type="scientific">bioreactor metagenome</name>
    <dbReference type="NCBI Taxonomy" id="1076179"/>
    <lineage>
        <taxon>unclassified sequences</taxon>
        <taxon>metagenomes</taxon>
        <taxon>ecological metagenomes</taxon>
    </lineage>
</organism>
<gene>
    <name evidence="2" type="primary">mshA_6</name>
    <name evidence="2" type="ORF">SDC9_06883</name>
</gene>
<accession>A0A644T324</accession>
<comment type="caution">
    <text evidence="2">The sequence shown here is derived from an EMBL/GenBank/DDBJ whole genome shotgun (WGS) entry which is preliminary data.</text>
</comment>
<dbReference type="EC" id="2.4.1.250" evidence="2"/>
<evidence type="ECO:0000313" key="2">
    <source>
        <dbReference type="EMBL" id="MPL61313.1"/>
    </source>
</evidence>
<dbReference type="CDD" id="cd03801">
    <property type="entry name" value="GT4_PimA-like"/>
    <property type="match status" value="1"/>
</dbReference>
<feature type="domain" description="Glycosyl transferase family 1" evidence="1">
    <location>
        <begin position="292"/>
        <end position="452"/>
    </location>
</feature>
<proteinExistence type="predicted"/>
<dbReference type="Pfam" id="PF00534">
    <property type="entry name" value="Glycos_transf_1"/>
    <property type="match status" value="1"/>
</dbReference>
<name>A0A644T324_9ZZZZ</name>
<dbReference type="InterPro" id="IPR001296">
    <property type="entry name" value="Glyco_trans_1"/>
</dbReference>
<dbReference type="PANTHER" id="PTHR12526">
    <property type="entry name" value="GLYCOSYLTRANSFERASE"/>
    <property type="match status" value="1"/>
</dbReference>
<evidence type="ECO:0000259" key="1">
    <source>
        <dbReference type="Pfam" id="PF00534"/>
    </source>
</evidence>
<dbReference type="PANTHER" id="PTHR12526:SF636">
    <property type="entry name" value="BLL3647 PROTEIN"/>
    <property type="match status" value="1"/>
</dbReference>
<sequence length="506" mass="56346">MVELSLERALHRPLEDRNCAIMRHVRIFGQMEPPSAVPGQVARLLFAAEKTMTHIDGAEAEQSASQPKMGALPVVAYVLLWFPLSSETFIFREVVQLMARGLPVRAYTMYGKSLSGCSEEMRKFTGPVERMGVGGTVRILRAFIRALSRNPLKVWGLMRKGFFHRMRNMESLGENLWCFMAGFLLAELCVRDGVKLIHSPWANGPATASWVASRLTGIPFAFTGRAGDIYPEDGLLREKSADALFIRTNNHANVSWLRKFCPAGQEYKVHAIYNSLTFTPKGQCAVSMRPPYRLLAVGRFARTKGFPDLLSAMARLQRENVPVSLTLVGNGRWRLKLMGMRDRLGLKNIVHMPGFIPHDQICGYMLDHDMLIMPSVVHSNGDRDGIPNVIMEALSHRMPVIATDVCGISEVIINGETGLLTPQRNPRALADAVRHMVEDREHASRMAEAGRARVEKMFDRENNITALLRLYVDESRHYWSHSGGQTGSSAEDDIPAAMKAGAAGHA</sequence>
<dbReference type="Gene3D" id="3.40.50.2000">
    <property type="entry name" value="Glycogen Phosphorylase B"/>
    <property type="match status" value="2"/>
</dbReference>
<reference evidence="2" key="1">
    <citation type="submission" date="2019-08" db="EMBL/GenBank/DDBJ databases">
        <authorList>
            <person name="Kucharzyk K."/>
            <person name="Murdoch R.W."/>
            <person name="Higgins S."/>
            <person name="Loffler F."/>
        </authorList>
    </citation>
    <scope>NUCLEOTIDE SEQUENCE</scope>
</reference>
<keyword evidence="2" id="KW-0328">Glycosyltransferase</keyword>
<dbReference type="GO" id="GO:0102710">
    <property type="term" value="F:D-inositol-3-phosphate glycosyltransferase activity"/>
    <property type="evidence" value="ECO:0007669"/>
    <property type="project" value="UniProtKB-EC"/>
</dbReference>